<evidence type="ECO:0000313" key="4">
    <source>
        <dbReference type="Proteomes" id="UP000252378"/>
    </source>
</evidence>
<dbReference type="EMBL" id="PXUP01000005">
    <property type="protein sequence ID" value="RCH47156.1"/>
    <property type="molecule type" value="Genomic_DNA"/>
</dbReference>
<dbReference type="Pfam" id="PF00534">
    <property type="entry name" value="Glycos_transf_1"/>
    <property type="match status" value="1"/>
</dbReference>
<dbReference type="AlphaFoldDB" id="A0A367G900"/>
<reference evidence="3 4" key="1">
    <citation type="submission" date="2018-03" db="EMBL/GenBank/DDBJ databases">
        <title>Complete genome sequencing of Faecalibacterium prausnitzii strains isolated from the human gut.</title>
        <authorList>
            <person name="Fitzgerald B.C."/>
            <person name="Shkoporov A.N."/>
            <person name="Ross P.R."/>
            <person name="Hill C."/>
        </authorList>
    </citation>
    <scope>NUCLEOTIDE SEQUENCE [LARGE SCALE GENOMIC DNA]</scope>
    <source>
        <strain evidence="3 4">ATCC 27768</strain>
    </source>
</reference>
<name>A0A367G900_9FIRM</name>
<dbReference type="SUPFAM" id="SSF53756">
    <property type="entry name" value="UDP-Glycosyltransferase/glycogen phosphorylase"/>
    <property type="match status" value="1"/>
</dbReference>
<dbReference type="CDD" id="cd03811">
    <property type="entry name" value="GT4_GT28_WabH-like"/>
    <property type="match status" value="1"/>
</dbReference>
<dbReference type="PANTHER" id="PTHR45947:SF3">
    <property type="entry name" value="SULFOQUINOVOSYL TRANSFERASE SQD2"/>
    <property type="match status" value="1"/>
</dbReference>
<feature type="domain" description="Glycosyltransferase subfamily 4-like N-terminal" evidence="2">
    <location>
        <begin position="16"/>
        <end position="161"/>
    </location>
</feature>
<dbReference type="InterPro" id="IPR001296">
    <property type="entry name" value="Glyco_trans_1"/>
</dbReference>
<feature type="domain" description="Glycosyl transferase family 1" evidence="1">
    <location>
        <begin position="169"/>
        <end position="322"/>
    </location>
</feature>
<dbReference type="Pfam" id="PF13439">
    <property type="entry name" value="Glyco_transf_4"/>
    <property type="match status" value="1"/>
</dbReference>
<organism evidence="3 4">
    <name type="scientific">Faecalibacterium prausnitzii</name>
    <dbReference type="NCBI Taxonomy" id="853"/>
    <lineage>
        <taxon>Bacteria</taxon>
        <taxon>Bacillati</taxon>
        <taxon>Bacillota</taxon>
        <taxon>Clostridia</taxon>
        <taxon>Eubacteriales</taxon>
        <taxon>Oscillospiraceae</taxon>
        <taxon>Faecalibacterium</taxon>
    </lineage>
</organism>
<evidence type="ECO:0000259" key="2">
    <source>
        <dbReference type="Pfam" id="PF13439"/>
    </source>
</evidence>
<evidence type="ECO:0000259" key="1">
    <source>
        <dbReference type="Pfam" id="PF00534"/>
    </source>
</evidence>
<dbReference type="Gene3D" id="3.40.50.2000">
    <property type="entry name" value="Glycogen Phosphorylase B"/>
    <property type="match status" value="2"/>
</dbReference>
<dbReference type="InterPro" id="IPR050194">
    <property type="entry name" value="Glycosyltransferase_grp1"/>
</dbReference>
<protein>
    <submittedName>
        <fullName evidence="3">Glycosyltransferase</fullName>
    </submittedName>
</protein>
<proteinExistence type="predicted"/>
<dbReference type="InterPro" id="IPR028098">
    <property type="entry name" value="Glyco_trans_4-like_N"/>
</dbReference>
<dbReference type="Proteomes" id="UP000252378">
    <property type="component" value="Unassembled WGS sequence"/>
</dbReference>
<dbReference type="GO" id="GO:0016757">
    <property type="term" value="F:glycosyltransferase activity"/>
    <property type="evidence" value="ECO:0007669"/>
    <property type="project" value="InterPro"/>
</dbReference>
<accession>A0A367G900</accession>
<dbReference type="RefSeq" id="WP_113992180.1">
    <property type="nucleotide sequence ID" value="NZ_JAWHPP010000003.1"/>
</dbReference>
<gene>
    <name evidence="3" type="ORF">C7J97_05070</name>
</gene>
<sequence length="349" mass="39449">MSKKIMHLLTGTSFSGAENVACQIMACFKNDAEYEMFYCSPDGKIREALKERNVRFAPMKEWSLSEVKRIIREEKPDIIHAHDMKASFFAALLCGRIPLISHVHNNNFDSRGISAKALFYRYAAQKAKHIFWVSKSAYEGYAFHEQFEGKSSILYNVIDAEEVYKKAAQDEKEYAYDIVYVGRLTPPKNPQRLVKVLAGIAEKYPKMKAAIIGTGDLEAETKQAIAEHHAEHSIDMLGYSSNPYGAMKQAKILIMTSRWEGLPMCALEAMALGVPIVSTPTDGLKEIVDDGKTGYLSDDDDVLIERCTDVLENKELYQNLHHATLEKAAQILDIKTYKEALDKVYRQTM</sequence>
<comment type="caution">
    <text evidence="3">The sequence shown here is derived from an EMBL/GenBank/DDBJ whole genome shotgun (WGS) entry which is preliminary data.</text>
</comment>
<keyword evidence="3" id="KW-0808">Transferase</keyword>
<dbReference type="PANTHER" id="PTHR45947">
    <property type="entry name" value="SULFOQUINOVOSYL TRANSFERASE SQD2"/>
    <property type="match status" value="1"/>
</dbReference>
<evidence type="ECO:0000313" key="3">
    <source>
        <dbReference type="EMBL" id="RCH47156.1"/>
    </source>
</evidence>